<evidence type="ECO:0008006" key="3">
    <source>
        <dbReference type="Google" id="ProtNLM"/>
    </source>
</evidence>
<proteinExistence type="predicted"/>
<organism evidence="1 2">
    <name type="scientific">Bifidobacterium catenulatum PV20-2</name>
    <dbReference type="NCBI Taxonomy" id="1447716"/>
    <lineage>
        <taxon>Bacteria</taxon>
        <taxon>Bacillati</taxon>
        <taxon>Actinomycetota</taxon>
        <taxon>Actinomycetes</taxon>
        <taxon>Bifidobacteriales</taxon>
        <taxon>Bifidobacteriaceae</taxon>
        <taxon>Bifidobacterium</taxon>
    </lineage>
</organism>
<evidence type="ECO:0000313" key="1">
    <source>
        <dbReference type="EMBL" id="AIZ15102.1"/>
    </source>
</evidence>
<dbReference type="STRING" id="1447716.AH68_08730"/>
<reference evidence="1 2" key="1">
    <citation type="journal article" date="2015" name="Genome Announc.">
        <title>Complete and Assembled Genome Sequence of Bifidobacterium kashiwanohense PV20-2, Isolated from the Feces of an Anemic Kenyan Infant.</title>
        <authorList>
            <person name="Vazquez-Gutierrez P."/>
            <person name="Lacroix C."/>
            <person name="Chassard C."/>
            <person name="Klumpp J."/>
            <person name="Jans C."/>
            <person name="Stevens M.J."/>
        </authorList>
    </citation>
    <scope>NUCLEOTIDE SEQUENCE [LARGE SCALE GENOMIC DNA]</scope>
    <source>
        <strain evidence="1 2">PV20-2</strain>
    </source>
</reference>
<name>A0A0A7I438_9BIFI</name>
<dbReference type="HOGENOM" id="CLU_078434_1_1_11"/>
<dbReference type="AlphaFoldDB" id="A0A0A7I438"/>
<dbReference type="KEGG" id="bka:AH68_08730"/>
<sequence>MQRFTLTLVEVPISATVQFPSTREYCAEWETPGATPVEHVTISEQDIAAEREPHTPPSQAEAFSSSYLETLALYRAIAQCMADHDAILFHGSVIEVDGKAYIFTAPSGTGKSTHARLWRELLGSQARMINDDKPLLRFNTGAAGTIQAYGTPWRGKHMLGTNIHAPVKGICVLHQAPKNTMTRLSSAQSLPLLLQQTFRPKEADSLEKTLAMIMRMAAELPVWSMGCTPTLDAAALSYTTMSGDRSFV</sequence>
<dbReference type="Gene3D" id="3.40.50.300">
    <property type="entry name" value="P-loop containing nucleotide triphosphate hydrolases"/>
    <property type="match status" value="1"/>
</dbReference>
<protein>
    <recommendedName>
        <fullName evidence="3">Serine kinase</fullName>
    </recommendedName>
</protein>
<dbReference type="InterPro" id="IPR027417">
    <property type="entry name" value="P-loop_NTPase"/>
</dbReference>
<dbReference type="SUPFAM" id="SSF53795">
    <property type="entry name" value="PEP carboxykinase-like"/>
    <property type="match status" value="1"/>
</dbReference>
<evidence type="ECO:0000313" key="2">
    <source>
        <dbReference type="Proteomes" id="UP000030625"/>
    </source>
</evidence>
<gene>
    <name evidence="1" type="ORF">AH68_08730</name>
</gene>
<accession>A0A0A7I438</accession>
<dbReference type="EMBL" id="CP007456">
    <property type="protein sequence ID" value="AIZ15102.1"/>
    <property type="molecule type" value="Genomic_DNA"/>
</dbReference>
<dbReference type="Proteomes" id="UP000030625">
    <property type="component" value="Chromosome"/>
</dbReference>